<keyword evidence="6" id="KW-1185">Reference proteome</keyword>
<dbReference type="SUPFAM" id="SSF54909">
    <property type="entry name" value="Dimeric alpha+beta barrel"/>
    <property type="match status" value="1"/>
</dbReference>
<dbReference type="InterPro" id="IPR011008">
    <property type="entry name" value="Dimeric_a/b-barrel"/>
</dbReference>
<dbReference type="RefSeq" id="WP_126687034.1">
    <property type="nucleotide sequence ID" value="NZ_RYYV01000033.1"/>
</dbReference>
<gene>
    <name evidence="5" type="ORF">EKH80_22430</name>
</gene>
<dbReference type="EMBL" id="RYYV01000033">
    <property type="protein sequence ID" value="RUL69435.1"/>
    <property type="molecule type" value="Genomic_DNA"/>
</dbReference>
<dbReference type="GO" id="GO:0005829">
    <property type="term" value="C:cytosol"/>
    <property type="evidence" value="ECO:0007669"/>
    <property type="project" value="TreeGrafter"/>
</dbReference>
<dbReference type="Pfam" id="PF13412">
    <property type="entry name" value="HTH_24"/>
    <property type="match status" value="1"/>
</dbReference>
<dbReference type="OrthoDB" id="166264at2"/>
<dbReference type="PANTHER" id="PTHR30154:SF54">
    <property type="entry name" value="POSSIBLE TRANSCRIPTIONAL REGULATORY PROTEIN (PROBABLY LRP_ASNC-FAMILY)"/>
    <property type="match status" value="1"/>
</dbReference>
<feature type="domain" description="HTH asnC-type" evidence="4">
    <location>
        <begin position="7"/>
        <end position="68"/>
    </location>
</feature>
<evidence type="ECO:0000313" key="6">
    <source>
        <dbReference type="Proteomes" id="UP000274358"/>
    </source>
</evidence>
<accession>A0A3S0RHE3</accession>
<dbReference type="InterPro" id="IPR000485">
    <property type="entry name" value="AsnC-type_HTH_dom"/>
</dbReference>
<evidence type="ECO:0000256" key="3">
    <source>
        <dbReference type="ARBA" id="ARBA00023163"/>
    </source>
</evidence>
<comment type="caution">
    <text evidence="5">The sequence shown here is derived from an EMBL/GenBank/DDBJ whole genome shotgun (WGS) entry which is preliminary data.</text>
</comment>
<proteinExistence type="predicted"/>
<evidence type="ECO:0000259" key="4">
    <source>
        <dbReference type="PROSITE" id="PS50956"/>
    </source>
</evidence>
<reference evidence="5 6" key="1">
    <citation type="submission" date="2018-12" db="EMBL/GenBank/DDBJ databases">
        <title>Dyella dinghuensis sp. nov. DHOA06 and Dyella choica sp. nov. 4M-K27, isolated from forest soil.</title>
        <authorList>
            <person name="Qiu L.-H."/>
            <person name="Gao Z.-H."/>
        </authorList>
    </citation>
    <scope>NUCLEOTIDE SEQUENCE [LARGE SCALE GENOMIC DNA]</scope>
    <source>
        <strain evidence="5 6">4M-K27</strain>
    </source>
</reference>
<evidence type="ECO:0000256" key="1">
    <source>
        <dbReference type="ARBA" id="ARBA00023015"/>
    </source>
</evidence>
<dbReference type="InterPro" id="IPR019888">
    <property type="entry name" value="Tscrpt_reg_AsnC-like"/>
</dbReference>
<dbReference type="InterPro" id="IPR019887">
    <property type="entry name" value="Tscrpt_reg_AsnC/Lrp_C"/>
</dbReference>
<dbReference type="AlphaFoldDB" id="A0A3S0RHE3"/>
<dbReference type="Proteomes" id="UP000274358">
    <property type="component" value="Unassembled WGS sequence"/>
</dbReference>
<keyword evidence="1" id="KW-0805">Transcription regulation</keyword>
<dbReference type="PROSITE" id="PS50956">
    <property type="entry name" value="HTH_ASNC_2"/>
    <property type="match status" value="1"/>
</dbReference>
<dbReference type="PRINTS" id="PR00033">
    <property type="entry name" value="HTHASNC"/>
</dbReference>
<protein>
    <submittedName>
        <fullName evidence="5">Lrp/AsnC family transcriptional regulator</fullName>
    </submittedName>
</protein>
<dbReference type="SMART" id="SM00344">
    <property type="entry name" value="HTH_ASNC"/>
    <property type="match status" value="1"/>
</dbReference>
<dbReference type="InterPro" id="IPR036388">
    <property type="entry name" value="WH-like_DNA-bd_sf"/>
</dbReference>
<dbReference type="InterPro" id="IPR036390">
    <property type="entry name" value="WH_DNA-bd_sf"/>
</dbReference>
<dbReference type="GO" id="GO:0043565">
    <property type="term" value="F:sequence-specific DNA binding"/>
    <property type="evidence" value="ECO:0007669"/>
    <property type="project" value="InterPro"/>
</dbReference>
<name>A0A3S0RHE3_9GAMM</name>
<dbReference type="Gene3D" id="1.10.10.10">
    <property type="entry name" value="Winged helix-like DNA-binding domain superfamily/Winged helix DNA-binding domain"/>
    <property type="match status" value="1"/>
</dbReference>
<evidence type="ECO:0000256" key="2">
    <source>
        <dbReference type="ARBA" id="ARBA00023125"/>
    </source>
</evidence>
<evidence type="ECO:0000313" key="5">
    <source>
        <dbReference type="EMBL" id="RUL69435.1"/>
    </source>
</evidence>
<keyword evidence="2" id="KW-0238">DNA-binding</keyword>
<keyword evidence="3" id="KW-0804">Transcription</keyword>
<dbReference type="GO" id="GO:0043200">
    <property type="term" value="P:response to amino acid"/>
    <property type="evidence" value="ECO:0007669"/>
    <property type="project" value="TreeGrafter"/>
</dbReference>
<sequence length="156" mass="17159">MSEETGLDRIDFAILRLLTKDAWLSNKQIAAEVGLAPSSCHERIKSLRARGVLLGAHAEVNLQVIGFALQAVLFVQLGKLSIEVVDDFVSATAAVPEVRGVFLVSGRTDLIVDVAVRDMQHLKTVISEHFNRHAVVLRVETSVVFNRQQQHGMPLP</sequence>
<dbReference type="Pfam" id="PF01037">
    <property type="entry name" value="AsnC_trans_reg"/>
    <property type="match status" value="1"/>
</dbReference>
<dbReference type="PANTHER" id="PTHR30154">
    <property type="entry name" value="LEUCINE-RESPONSIVE REGULATORY PROTEIN"/>
    <property type="match status" value="1"/>
</dbReference>
<organism evidence="5 6">
    <name type="scientific">Dyella choica</name>
    <dbReference type="NCBI Taxonomy" id="1927959"/>
    <lineage>
        <taxon>Bacteria</taxon>
        <taxon>Pseudomonadati</taxon>
        <taxon>Pseudomonadota</taxon>
        <taxon>Gammaproteobacteria</taxon>
        <taxon>Lysobacterales</taxon>
        <taxon>Rhodanobacteraceae</taxon>
        <taxon>Dyella</taxon>
    </lineage>
</organism>
<dbReference type="SUPFAM" id="SSF46785">
    <property type="entry name" value="Winged helix' DNA-binding domain"/>
    <property type="match status" value="1"/>
</dbReference>
<dbReference type="Gene3D" id="3.30.70.920">
    <property type="match status" value="1"/>
</dbReference>